<dbReference type="PANTHER" id="PTHR11941:SF54">
    <property type="entry name" value="ENOYL-COA HYDRATASE, MITOCHONDRIAL"/>
    <property type="match status" value="1"/>
</dbReference>
<dbReference type="InterPro" id="IPR029045">
    <property type="entry name" value="ClpP/crotonase-like_dom_sf"/>
</dbReference>
<dbReference type="InterPro" id="IPR001753">
    <property type="entry name" value="Enoyl-CoA_hydra/iso"/>
</dbReference>
<dbReference type="PANTHER" id="PTHR11941">
    <property type="entry name" value="ENOYL-COA HYDRATASE-RELATED"/>
    <property type="match status" value="1"/>
</dbReference>
<dbReference type="SUPFAM" id="SSF52096">
    <property type="entry name" value="ClpP/crotonase"/>
    <property type="match status" value="1"/>
</dbReference>
<keyword evidence="2" id="KW-1185">Reference proteome</keyword>
<dbReference type="RefSeq" id="WP_394820526.1">
    <property type="nucleotide sequence ID" value="NZ_CP089984.1"/>
</dbReference>
<sequence length="256" mass="27451">MLRIQRSEGALIWTIARPEVKNALNEATFRALSAAVDDARDDQTVRCVILTGEGDAFCAGGDLNEVRDITSQEATERFARLGEELCSRLEALEVPVLAAIPGVAYGGGAELALACDMRIADASARLSFKQVRMGVTSAWGTVPRLLATVGTGNAARLLFTAQEISAHEAHALHLVDTVCQDGACLSIALGWANDIARGSPRAVAEMKALLRIARTNPAAVRDEERARFIATWTAPDHAEAVAAYFQRRAPRFAPRG</sequence>
<name>A0ABZ2LJJ5_9BACT</name>
<dbReference type="Gene3D" id="3.90.226.10">
    <property type="entry name" value="2-enoyl-CoA Hydratase, Chain A, domain 1"/>
    <property type="match status" value="1"/>
</dbReference>
<evidence type="ECO:0000313" key="2">
    <source>
        <dbReference type="Proteomes" id="UP001370348"/>
    </source>
</evidence>
<reference evidence="1 2" key="1">
    <citation type="submission" date="2021-12" db="EMBL/GenBank/DDBJ databases">
        <title>Discovery of the Pendulisporaceae a myxobacterial family with distinct sporulation behavior and unique specialized metabolism.</title>
        <authorList>
            <person name="Garcia R."/>
            <person name="Popoff A."/>
            <person name="Bader C.D."/>
            <person name="Loehr J."/>
            <person name="Walesch S."/>
            <person name="Walt C."/>
            <person name="Boldt J."/>
            <person name="Bunk B."/>
            <person name="Haeckl F.J.F.P.J."/>
            <person name="Gunesch A.P."/>
            <person name="Birkelbach J."/>
            <person name="Nuebel U."/>
            <person name="Pietschmann T."/>
            <person name="Bach T."/>
            <person name="Mueller R."/>
        </authorList>
    </citation>
    <scope>NUCLEOTIDE SEQUENCE [LARGE SCALE GENOMIC DNA]</scope>
    <source>
        <strain evidence="1 2">MSr11954</strain>
    </source>
</reference>
<protein>
    <submittedName>
        <fullName evidence="1">Enoyl-CoA hydratase/isomerase family protein</fullName>
    </submittedName>
</protein>
<gene>
    <name evidence="1" type="ORF">LZC94_23855</name>
</gene>
<dbReference type="CDD" id="cd06558">
    <property type="entry name" value="crotonase-like"/>
    <property type="match status" value="1"/>
</dbReference>
<proteinExistence type="predicted"/>
<accession>A0ABZ2LJJ5</accession>
<dbReference type="Pfam" id="PF00378">
    <property type="entry name" value="ECH_1"/>
    <property type="match status" value="1"/>
</dbReference>
<dbReference type="Proteomes" id="UP001370348">
    <property type="component" value="Chromosome"/>
</dbReference>
<evidence type="ECO:0000313" key="1">
    <source>
        <dbReference type="EMBL" id="WXB10910.1"/>
    </source>
</evidence>
<organism evidence="1 2">
    <name type="scientific">Pendulispora albinea</name>
    <dbReference type="NCBI Taxonomy" id="2741071"/>
    <lineage>
        <taxon>Bacteria</taxon>
        <taxon>Pseudomonadati</taxon>
        <taxon>Myxococcota</taxon>
        <taxon>Myxococcia</taxon>
        <taxon>Myxococcales</taxon>
        <taxon>Sorangiineae</taxon>
        <taxon>Pendulisporaceae</taxon>
        <taxon>Pendulispora</taxon>
    </lineage>
</organism>
<dbReference type="EMBL" id="CP089984">
    <property type="protein sequence ID" value="WXB10910.1"/>
    <property type="molecule type" value="Genomic_DNA"/>
</dbReference>